<keyword evidence="16" id="KW-1185">Reference proteome</keyword>
<evidence type="ECO:0000256" key="12">
    <source>
        <dbReference type="ARBA" id="ARBA00023224"/>
    </source>
</evidence>
<feature type="domain" description="G-protein coupled receptors family 1 profile" evidence="15">
    <location>
        <begin position="57"/>
        <end position="309"/>
    </location>
</feature>
<dbReference type="SUPFAM" id="SSF81321">
    <property type="entry name" value="Family A G protein-coupled receptor-like"/>
    <property type="match status" value="1"/>
</dbReference>
<proteinExistence type="inferred from homology"/>
<comment type="subcellular location">
    <subcellularLocation>
        <location evidence="2">Cell membrane</location>
        <topology evidence="2">Multi-pass membrane protein</topology>
    </subcellularLocation>
    <subcellularLocation>
        <location evidence="1">Early endosome</location>
    </subcellularLocation>
</comment>
<feature type="transmembrane region" description="Helical" evidence="14">
    <location>
        <begin position="119"/>
        <end position="141"/>
    </location>
</feature>
<comment type="similarity">
    <text evidence="13">Belongs to the G-protein coupled receptor 1 family.</text>
</comment>
<dbReference type="GO" id="GO:0009897">
    <property type="term" value="C:external side of plasma membrane"/>
    <property type="evidence" value="ECO:0007669"/>
    <property type="project" value="TreeGrafter"/>
</dbReference>
<feature type="transmembrane region" description="Helical" evidence="14">
    <location>
        <begin position="45"/>
        <end position="66"/>
    </location>
</feature>
<dbReference type="PRINTS" id="PR00237">
    <property type="entry name" value="GPCRRHODOPSN"/>
</dbReference>
<dbReference type="AlphaFoldDB" id="A0A2I4BUC8"/>
<dbReference type="Gene3D" id="1.20.1070.10">
    <property type="entry name" value="Rhodopsin 7-helix transmembrane proteins"/>
    <property type="match status" value="1"/>
</dbReference>
<feature type="transmembrane region" description="Helical" evidence="14">
    <location>
        <begin position="208"/>
        <end position="232"/>
    </location>
</feature>
<dbReference type="GeneID" id="106522734"/>
<dbReference type="GO" id="GO:0005769">
    <property type="term" value="C:early endosome"/>
    <property type="evidence" value="ECO:0007669"/>
    <property type="project" value="UniProtKB-SubCell"/>
</dbReference>
<dbReference type="InterPro" id="IPR001277">
    <property type="entry name" value="CXCR4/ACKR2"/>
</dbReference>
<dbReference type="KEGG" id="alim:106522734"/>
<dbReference type="InterPro" id="IPR000276">
    <property type="entry name" value="GPCR_Rhodpsn"/>
</dbReference>
<dbReference type="STRING" id="52670.A0A2I4BUC8"/>
<feature type="transmembrane region" description="Helical" evidence="14">
    <location>
        <begin position="244"/>
        <end position="262"/>
    </location>
</feature>
<evidence type="ECO:0000256" key="8">
    <source>
        <dbReference type="ARBA" id="ARBA00023136"/>
    </source>
</evidence>
<evidence type="ECO:0000256" key="11">
    <source>
        <dbReference type="ARBA" id="ARBA00023180"/>
    </source>
</evidence>
<dbReference type="GO" id="GO:0060326">
    <property type="term" value="P:cell chemotaxis"/>
    <property type="evidence" value="ECO:0007669"/>
    <property type="project" value="TreeGrafter"/>
</dbReference>
<evidence type="ECO:0000256" key="10">
    <source>
        <dbReference type="ARBA" id="ARBA00023170"/>
    </source>
</evidence>
<keyword evidence="10 13" id="KW-0675">Receptor</keyword>
<keyword evidence="6 14" id="KW-1133">Transmembrane helix</keyword>
<keyword evidence="5" id="KW-0967">Endosome</keyword>
<dbReference type="PROSITE" id="PS50818">
    <property type="entry name" value="INTEIN_C_TER"/>
    <property type="match status" value="1"/>
</dbReference>
<evidence type="ECO:0000259" key="15">
    <source>
        <dbReference type="PROSITE" id="PS50262"/>
    </source>
</evidence>
<feature type="transmembrane region" description="Helical" evidence="14">
    <location>
        <begin position="78"/>
        <end position="107"/>
    </location>
</feature>
<dbReference type="RefSeq" id="XP_013871323.1">
    <property type="nucleotide sequence ID" value="XM_014015869.1"/>
</dbReference>
<dbReference type="GO" id="GO:0007204">
    <property type="term" value="P:positive regulation of cytosolic calcium ion concentration"/>
    <property type="evidence" value="ECO:0007669"/>
    <property type="project" value="TreeGrafter"/>
</dbReference>
<evidence type="ECO:0000256" key="14">
    <source>
        <dbReference type="SAM" id="Phobius"/>
    </source>
</evidence>
<evidence type="ECO:0000256" key="2">
    <source>
        <dbReference type="ARBA" id="ARBA00004651"/>
    </source>
</evidence>
<dbReference type="Proteomes" id="UP000192220">
    <property type="component" value="Unplaced"/>
</dbReference>
<dbReference type="PROSITE" id="PS50262">
    <property type="entry name" value="G_PROTEIN_RECEP_F1_2"/>
    <property type="match status" value="1"/>
</dbReference>
<keyword evidence="9" id="KW-1015">Disulfide bond</keyword>
<evidence type="ECO:0000313" key="16">
    <source>
        <dbReference type="Proteomes" id="UP000192220"/>
    </source>
</evidence>
<dbReference type="InterPro" id="IPR030934">
    <property type="entry name" value="Intein_C"/>
</dbReference>
<evidence type="ECO:0000256" key="4">
    <source>
        <dbReference type="ARBA" id="ARBA00022692"/>
    </source>
</evidence>
<evidence type="ECO:0000256" key="13">
    <source>
        <dbReference type="RuleBase" id="RU000688"/>
    </source>
</evidence>
<name>A0A2I4BUC8_AUSLI</name>
<evidence type="ECO:0000313" key="17">
    <source>
        <dbReference type="RefSeq" id="XP_013871323.1"/>
    </source>
</evidence>
<keyword evidence="4 13" id="KW-0812">Transmembrane</keyword>
<evidence type="ECO:0000256" key="1">
    <source>
        <dbReference type="ARBA" id="ARBA00004412"/>
    </source>
</evidence>
<dbReference type="InterPro" id="IPR000355">
    <property type="entry name" value="Chemokine_rcpt"/>
</dbReference>
<feature type="transmembrane region" description="Helical" evidence="14">
    <location>
        <begin position="153"/>
        <end position="179"/>
    </location>
</feature>
<keyword evidence="7 13" id="KW-0297">G-protein coupled receptor</keyword>
<keyword evidence="8 14" id="KW-0472">Membrane</keyword>
<evidence type="ECO:0000256" key="6">
    <source>
        <dbReference type="ARBA" id="ARBA00022989"/>
    </source>
</evidence>
<dbReference type="OrthoDB" id="10053194at2759"/>
<dbReference type="Pfam" id="PF00001">
    <property type="entry name" value="7tm_1"/>
    <property type="match status" value="1"/>
</dbReference>
<dbReference type="InterPro" id="IPR017452">
    <property type="entry name" value="GPCR_Rhodpsn_7TM"/>
</dbReference>
<dbReference type="GO" id="GO:0016493">
    <property type="term" value="F:C-C chemokine receptor activity"/>
    <property type="evidence" value="ECO:0007669"/>
    <property type="project" value="TreeGrafter"/>
</dbReference>
<dbReference type="CTD" id="643"/>
<evidence type="ECO:0000256" key="3">
    <source>
        <dbReference type="ARBA" id="ARBA00022475"/>
    </source>
</evidence>
<dbReference type="PRINTS" id="PR00645">
    <property type="entry name" value="CXCCHMKINER4"/>
</dbReference>
<dbReference type="PROSITE" id="PS00237">
    <property type="entry name" value="G_PROTEIN_RECEP_F1_1"/>
    <property type="match status" value="1"/>
</dbReference>
<dbReference type="InParanoid" id="A0A2I4BUC8"/>
<protein>
    <submittedName>
        <fullName evidence="17">C-X-C chemokine receptor type 5</fullName>
    </submittedName>
</protein>
<dbReference type="GO" id="GO:0019957">
    <property type="term" value="F:C-C chemokine binding"/>
    <property type="evidence" value="ECO:0007669"/>
    <property type="project" value="TreeGrafter"/>
</dbReference>
<dbReference type="PANTHER" id="PTHR10489">
    <property type="entry name" value="CELL ADHESION MOLECULE"/>
    <property type="match status" value="1"/>
</dbReference>
<evidence type="ECO:0000256" key="7">
    <source>
        <dbReference type="ARBA" id="ARBA00023040"/>
    </source>
</evidence>
<dbReference type="InterPro" id="IPR050119">
    <property type="entry name" value="CCR1-9-like"/>
</dbReference>
<sequence>MNPTFAETEMFDDINGCNNNESMICGEEICDEEEEFQQNFYFLPVLYSIIFVLGLFGNGLMIGVLLRRRHRLRITEIYLLHLAVADLLLIFTLPFSSVSSIAGWMFGNFFCMLNGTLENLNLLCGSLLLACIGFDRYLAIVHAVPSMQSRRPIVVHLTCASLWFLCLTLALPNAVFLSVVQYDNDSMPDCYYYRFDIHSHNWVIANRIIHHMCFFFSLGVMCYCYTMLAITLFHSQKSHAKKGAIRLALLLTLVFCFCWLPFNVASVVKTYEELRVATENFCESVVLKQVYYATYCLGMSHCCLNPFLYAFVGVQFRNELVQLLCQLGCGRVCLPFIRASVHARPSLSEATTTNSTYI</sequence>
<keyword evidence="3" id="KW-1003">Cell membrane</keyword>
<evidence type="ECO:0000256" key="5">
    <source>
        <dbReference type="ARBA" id="ARBA00022753"/>
    </source>
</evidence>
<accession>A0A2I4BUC8</accession>
<dbReference type="GO" id="GO:0006955">
    <property type="term" value="P:immune response"/>
    <property type="evidence" value="ECO:0007669"/>
    <property type="project" value="TreeGrafter"/>
</dbReference>
<keyword evidence="12 13" id="KW-0807">Transducer</keyword>
<dbReference type="PRINTS" id="PR00657">
    <property type="entry name" value="CCCHEMOKINER"/>
</dbReference>
<keyword evidence="11" id="KW-0325">Glycoprotein</keyword>
<organism evidence="16 17">
    <name type="scientific">Austrofundulus limnaeus</name>
    <name type="common">Annual killifish</name>
    <dbReference type="NCBI Taxonomy" id="52670"/>
    <lineage>
        <taxon>Eukaryota</taxon>
        <taxon>Metazoa</taxon>
        <taxon>Chordata</taxon>
        <taxon>Craniata</taxon>
        <taxon>Vertebrata</taxon>
        <taxon>Euteleostomi</taxon>
        <taxon>Actinopterygii</taxon>
        <taxon>Neopterygii</taxon>
        <taxon>Teleostei</taxon>
        <taxon>Neoteleostei</taxon>
        <taxon>Acanthomorphata</taxon>
        <taxon>Ovalentaria</taxon>
        <taxon>Atherinomorphae</taxon>
        <taxon>Cyprinodontiformes</taxon>
        <taxon>Rivulidae</taxon>
        <taxon>Austrofundulus</taxon>
    </lineage>
</organism>
<reference evidence="17" key="1">
    <citation type="submission" date="2025-08" db="UniProtKB">
        <authorList>
            <consortium name="RefSeq"/>
        </authorList>
    </citation>
    <scope>IDENTIFICATION</scope>
    <source>
        <strain evidence="17">Quisiro</strain>
        <tissue evidence="17">Liver</tissue>
    </source>
</reference>
<evidence type="ECO:0000256" key="9">
    <source>
        <dbReference type="ARBA" id="ARBA00023157"/>
    </source>
</evidence>
<dbReference type="PANTHER" id="PTHR10489:SF618">
    <property type="entry name" value="C-X-C CHEMOKINE RECEPTOR TYPE 5"/>
    <property type="match status" value="1"/>
</dbReference>
<gene>
    <name evidence="17" type="primary">cxcr5</name>
</gene>
<dbReference type="GO" id="GO:0019722">
    <property type="term" value="P:calcium-mediated signaling"/>
    <property type="evidence" value="ECO:0007669"/>
    <property type="project" value="TreeGrafter"/>
</dbReference>